<dbReference type="KEGG" id="coh:EAV92_09440"/>
<dbReference type="Proteomes" id="UP000269097">
    <property type="component" value="Chromosome"/>
</dbReference>
<accession>A0A3G3JY43</accession>
<dbReference type="AlphaFoldDB" id="A0A3G3JY43"/>
<evidence type="ECO:0000313" key="3">
    <source>
        <dbReference type="Proteomes" id="UP000269097"/>
    </source>
</evidence>
<organism evidence="2 3">
    <name type="scientific">Cohnella candidum</name>
    <dbReference type="NCBI Taxonomy" id="2674991"/>
    <lineage>
        <taxon>Bacteria</taxon>
        <taxon>Bacillati</taxon>
        <taxon>Bacillota</taxon>
        <taxon>Bacilli</taxon>
        <taxon>Bacillales</taxon>
        <taxon>Paenibacillaceae</taxon>
        <taxon>Cohnella</taxon>
    </lineage>
</organism>
<dbReference type="InterPro" id="IPR021338">
    <property type="entry name" value="DUF2953"/>
</dbReference>
<dbReference type="EMBL" id="CP033433">
    <property type="protein sequence ID" value="AYQ72767.1"/>
    <property type="molecule type" value="Genomic_DNA"/>
</dbReference>
<dbReference type="RefSeq" id="WP_123040849.1">
    <property type="nucleotide sequence ID" value="NZ_CP033433.1"/>
</dbReference>
<dbReference type="Pfam" id="PF11167">
    <property type="entry name" value="DUF2953"/>
    <property type="match status" value="1"/>
</dbReference>
<keyword evidence="1" id="KW-0812">Transmembrane</keyword>
<keyword evidence="1" id="KW-1133">Transmembrane helix</keyword>
<feature type="transmembrane region" description="Helical" evidence="1">
    <location>
        <begin position="6"/>
        <end position="25"/>
    </location>
</feature>
<protein>
    <submittedName>
        <fullName evidence="2">DUF2953 domain-containing protein</fullName>
    </submittedName>
</protein>
<keyword evidence="3" id="KW-1185">Reference proteome</keyword>
<keyword evidence="1" id="KW-0472">Membrane</keyword>
<evidence type="ECO:0000256" key="1">
    <source>
        <dbReference type="SAM" id="Phobius"/>
    </source>
</evidence>
<sequence length="216" mass="24511">MAFWYYVGIAVAAVLVLLALSSIRIRIRYSRSGELDQLIVIVRALYGLYRYRLIVPSIMIRGLNIAYEKKSSERIAGQPKLKMPRWRLGKGLLKHWKELSPWLKDTLKKVNCTRFRLDFRVGTGDAASTAVVSGLLWSVLGCAVGAAGHLVQLKAEPHGAVEPVYHAKEFTVVWEADFQVRAGSFFMSILHLGFGSPRLRKSWRDWRNWLRGPQSA</sequence>
<evidence type="ECO:0000313" key="2">
    <source>
        <dbReference type="EMBL" id="AYQ72767.1"/>
    </source>
</evidence>
<name>A0A3G3JY43_9BACL</name>
<reference evidence="2 3" key="1">
    <citation type="submission" date="2018-10" db="EMBL/GenBank/DDBJ databases">
        <title>Genome Sequence of Cohnella sp.</title>
        <authorList>
            <person name="Srinivasan S."/>
            <person name="Kim M.K."/>
        </authorList>
    </citation>
    <scope>NUCLEOTIDE SEQUENCE [LARGE SCALE GENOMIC DNA]</scope>
    <source>
        <strain evidence="2 3">18JY8-7</strain>
    </source>
</reference>
<gene>
    <name evidence="2" type="ORF">EAV92_09440</name>
</gene>
<proteinExistence type="predicted"/>